<feature type="transmembrane region" description="Helical" evidence="6">
    <location>
        <begin position="123"/>
        <end position="144"/>
    </location>
</feature>
<keyword evidence="4 6" id="KW-1133">Transmembrane helix</keyword>
<evidence type="ECO:0000256" key="6">
    <source>
        <dbReference type="SAM" id="Phobius"/>
    </source>
</evidence>
<feature type="transmembrane region" description="Helical" evidence="6">
    <location>
        <begin position="164"/>
        <end position="185"/>
    </location>
</feature>
<evidence type="ECO:0000259" key="7">
    <source>
        <dbReference type="Pfam" id="PF10277"/>
    </source>
</evidence>
<accession>A0A7M7KL96</accession>
<protein>
    <recommendedName>
        <fullName evidence="7">CWH43-like N-terminal domain-containing protein</fullName>
    </recommendedName>
</protein>
<evidence type="ECO:0000313" key="8">
    <source>
        <dbReference type="EnsemblMetazoa" id="XP_022666845"/>
    </source>
</evidence>
<comment type="subcellular location">
    <subcellularLocation>
        <location evidence="1">Endomembrane system</location>
        <topology evidence="1">Multi-pass membrane protein</topology>
    </subcellularLocation>
</comment>
<evidence type="ECO:0000256" key="3">
    <source>
        <dbReference type="ARBA" id="ARBA00022692"/>
    </source>
</evidence>
<feature type="transmembrane region" description="Helical" evidence="6">
    <location>
        <begin position="33"/>
        <end position="53"/>
    </location>
</feature>
<keyword evidence="5 6" id="KW-0472">Membrane</keyword>
<comment type="similarity">
    <text evidence="2">Belongs to the DRAM/TMEM150 family.</text>
</comment>
<evidence type="ECO:0000256" key="2">
    <source>
        <dbReference type="ARBA" id="ARBA00006565"/>
    </source>
</evidence>
<keyword evidence="3 6" id="KW-0812">Transmembrane</keyword>
<evidence type="ECO:0000256" key="1">
    <source>
        <dbReference type="ARBA" id="ARBA00004127"/>
    </source>
</evidence>
<dbReference type="InParanoid" id="A0A7M7KL96"/>
<evidence type="ECO:0000313" key="9">
    <source>
        <dbReference type="Proteomes" id="UP000594260"/>
    </source>
</evidence>
<dbReference type="InterPro" id="IPR050911">
    <property type="entry name" value="DRAM/TMEM150_Autophagy_Mod"/>
</dbReference>
<feature type="transmembrane region" description="Helical" evidence="6">
    <location>
        <begin position="65"/>
        <end position="83"/>
    </location>
</feature>
<dbReference type="AlphaFoldDB" id="A0A7M7KL96"/>
<dbReference type="PANTHER" id="PTHR21324:SF2">
    <property type="entry name" value="EG:22E5.9 PROTEIN"/>
    <property type="match status" value="1"/>
</dbReference>
<sequence length="259" mass="28948">MCLITSSMAVARGHVSGFVHISDTGTVPPESCVFGIMLTFFAVMVFFSVWNVYTTTLQPSALHGWVSIIGSLSAVGVIIVVNFQKITVFEVHIVGALTAFGPATVYIWLMLVLSPYMRIFRKFCAALVTFSLIATCMTDLVSILKFKGKDRLHWKPDDGGYELHVASVISEWFMVLGINLYIATLSTDIKRGKQRLEKRRGKKNMTQNEAAKKARLDVVQTQVVRANEMIVDYRHADSKTNEWCLQQREATMSQSVGRA</sequence>
<dbReference type="PANTHER" id="PTHR21324">
    <property type="entry name" value="FASTING-INDUCIBLE INTEGRAL MEMBRANE PROTEIN TM6P1-RELATED"/>
    <property type="match status" value="1"/>
</dbReference>
<dbReference type="InterPro" id="IPR019402">
    <property type="entry name" value="CWH43_N"/>
</dbReference>
<evidence type="ECO:0000256" key="5">
    <source>
        <dbReference type="ARBA" id="ARBA00023136"/>
    </source>
</evidence>
<dbReference type="Proteomes" id="UP000594260">
    <property type="component" value="Unplaced"/>
</dbReference>
<keyword evidence="9" id="KW-1185">Reference proteome</keyword>
<dbReference type="GeneID" id="111252742"/>
<dbReference type="RefSeq" id="XP_022666845.1">
    <property type="nucleotide sequence ID" value="XM_022811110.1"/>
</dbReference>
<name>A0A7M7KL96_VARDE</name>
<dbReference type="KEGG" id="vde:111252742"/>
<feature type="domain" description="CWH43-like N-terminal" evidence="7">
    <location>
        <begin position="3"/>
        <end position="190"/>
    </location>
</feature>
<dbReference type="OMA" id="ANEMIVD"/>
<dbReference type="FunCoup" id="A0A7M7KL96">
    <property type="interactions" value="246"/>
</dbReference>
<evidence type="ECO:0000256" key="4">
    <source>
        <dbReference type="ARBA" id="ARBA00022989"/>
    </source>
</evidence>
<dbReference type="OrthoDB" id="191706at2759"/>
<reference evidence="8" key="1">
    <citation type="submission" date="2021-01" db="UniProtKB">
        <authorList>
            <consortium name="EnsemblMetazoa"/>
        </authorList>
    </citation>
    <scope>IDENTIFICATION</scope>
</reference>
<organism evidence="8 9">
    <name type="scientific">Varroa destructor</name>
    <name type="common">Honeybee mite</name>
    <dbReference type="NCBI Taxonomy" id="109461"/>
    <lineage>
        <taxon>Eukaryota</taxon>
        <taxon>Metazoa</taxon>
        <taxon>Ecdysozoa</taxon>
        <taxon>Arthropoda</taxon>
        <taxon>Chelicerata</taxon>
        <taxon>Arachnida</taxon>
        <taxon>Acari</taxon>
        <taxon>Parasitiformes</taxon>
        <taxon>Mesostigmata</taxon>
        <taxon>Gamasina</taxon>
        <taxon>Dermanyssoidea</taxon>
        <taxon>Varroidae</taxon>
        <taxon>Varroa</taxon>
    </lineage>
</organism>
<proteinExistence type="inferred from homology"/>
<dbReference type="EnsemblMetazoa" id="XM_022811110">
    <property type="protein sequence ID" value="XP_022666845"/>
    <property type="gene ID" value="LOC111252742"/>
</dbReference>
<dbReference type="Pfam" id="PF10277">
    <property type="entry name" value="Frag1"/>
    <property type="match status" value="1"/>
</dbReference>
<feature type="transmembrane region" description="Helical" evidence="6">
    <location>
        <begin position="89"/>
        <end position="111"/>
    </location>
</feature>
<dbReference type="GO" id="GO:0012505">
    <property type="term" value="C:endomembrane system"/>
    <property type="evidence" value="ECO:0007669"/>
    <property type="project" value="UniProtKB-SubCell"/>
</dbReference>